<sequence length="198" mass="23373">MGMDIICKKINILSIKENGIEERRRGDKQYGRLRIGDNNMMDRYVKKEKHSLIISTNDAYNKEEGVYETIDNVINQVLNILKLKYNLYIYYLEGYNKKSKENEKYVALKGIFTRDIVIFEPLELSILNDGYISERFVVGDIEIEQKLESIMKNSYRSIVEIEEYLCQNCEVVCKIFDSAYIEIQTKDYSIIEEIKNEI</sequence>
<evidence type="ECO:0000313" key="1">
    <source>
        <dbReference type="EMBL" id="GEU17055.1"/>
    </source>
</evidence>
<comment type="caution">
    <text evidence="1">The sequence shown here is derived from an EMBL/GenBank/DDBJ whole genome shotgun (WGS) entry which is preliminary data.</text>
</comment>
<dbReference type="AlphaFoldDB" id="A0A640MT17"/>
<name>A0A640MT17_BACAN</name>
<accession>A0A640MT17</accession>
<reference evidence="1" key="1">
    <citation type="submission" date="2019-12" db="EMBL/GenBank/DDBJ databases">
        <title>Epidemiological and comparative genomic analysis of Bacillus anthracis isolated from northern Vietnam.</title>
        <authorList>
            <person name="Hoang T.T.H."/>
            <person name="Dang D.A."/>
            <person name="Pham M.H."/>
            <person name="Luong M.H."/>
            <person name="Tran N.D."/>
            <person name="Nguyen T.H."/>
            <person name="Nguyen T.T."/>
            <person name="Inoue S."/>
            <person name="Morikawa S."/>
            <person name="Okutani A."/>
        </authorList>
    </citation>
    <scope>NUCLEOTIDE SEQUENCE</scope>
    <source>
        <strain evidence="1">QuyetLC</strain>
    </source>
</reference>
<organism evidence="1">
    <name type="scientific">Bacillus anthracis</name>
    <name type="common">anthrax bacterium</name>
    <dbReference type="NCBI Taxonomy" id="1392"/>
    <lineage>
        <taxon>Bacteria</taxon>
        <taxon>Bacillati</taxon>
        <taxon>Bacillota</taxon>
        <taxon>Bacilli</taxon>
        <taxon>Bacillales</taxon>
        <taxon>Bacillaceae</taxon>
        <taxon>Bacillus</taxon>
        <taxon>Bacillus cereus group</taxon>
    </lineage>
</organism>
<reference evidence="1" key="2">
    <citation type="submission" date="2019-12" db="EMBL/GenBank/DDBJ databases">
        <authorList>
            <person name="Hoang T.H.H."/>
            <person name="Okutani A."/>
        </authorList>
    </citation>
    <scope>NUCLEOTIDE SEQUENCE</scope>
    <source>
        <strain evidence="1">QuyetLC</strain>
    </source>
</reference>
<proteinExistence type="predicted"/>
<dbReference type="EMBL" id="BLEY01000039">
    <property type="protein sequence ID" value="GEU17055.1"/>
    <property type="molecule type" value="Genomic_DNA"/>
</dbReference>
<gene>
    <name evidence="1" type="ORF">QuyetLC_34040</name>
</gene>
<protein>
    <submittedName>
        <fullName evidence="1">Uncharacterized protein</fullName>
    </submittedName>
</protein>